<dbReference type="Gene3D" id="2.40.40.20">
    <property type="match status" value="1"/>
</dbReference>
<evidence type="ECO:0000256" key="6">
    <source>
        <dbReference type="ARBA" id="ARBA00023004"/>
    </source>
</evidence>
<keyword evidence="3" id="KW-0500">Molybdenum</keyword>
<keyword evidence="4" id="KW-0479">Metal-binding</keyword>
<evidence type="ECO:0000256" key="2">
    <source>
        <dbReference type="ARBA" id="ARBA00010312"/>
    </source>
</evidence>
<dbReference type="PROSITE" id="PS00932">
    <property type="entry name" value="MOLYBDOPTERIN_PROK_3"/>
    <property type="match status" value="1"/>
</dbReference>
<dbReference type="InterPro" id="IPR009010">
    <property type="entry name" value="Asp_de-COase-like_dom_sf"/>
</dbReference>
<proteinExistence type="inferred from homology"/>
<reference evidence="9 10" key="1">
    <citation type="journal article" date="2019" name="Int. J. Syst. Evol. Microbiol.">
        <title>The Global Catalogue of Microorganisms (GCM) 10K type strain sequencing project: providing services to taxonomists for standard genome sequencing and annotation.</title>
        <authorList>
            <consortium name="The Broad Institute Genomics Platform"/>
            <consortium name="The Broad Institute Genome Sequencing Center for Infectious Disease"/>
            <person name="Wu L."/>
            <person name="Ma J."/>
        </authorList>
    </citation>
    <scope>NUCLEOTIDE SEQUENCE [LARGE SCALE GENOMIC DNA]</scope>
    <source>
        <strain evidence="9 10">JCM 10671</strain>
    </source>
</reference>
<dbReference type="Gene3D" id="3.40.228.10">
    <property type="entry name" value="Dimethylsulfoxide Reductase, domain 2"/>
    <property type="match status" value="1"/>
</dbReference>
<accession>A0ABN1GJV3</accession>
<dbReference type="Gene3D" id="2.20.25.90">
    <property type="entry name" value="ADC-like domains"/>
    <property type="match status" value="1"/>
</dbReference>
<evidence type="ECO:0000256" key="3">
    <source>
        <dbReference type="ARBA" id="ARBA00022505"/>
    </source>
</evidence>
<keyword evidence="5" id="KW-0560">Oxidoreductase</keyword>
<dbReference type="InterPro" id="IPR050612">
    <property type="entry name" value="Prok_Mopterin_Oxidored"/>
</dbReference>
<name>A0ABN1GJV3_9ACTN</name>
<dbReference type="RefSeq" id="WP_344602986.1">
    <property type="nucleotide sequence ID" value="NZ_BAAAHE010000010.1"/>
</dbReference>
<gene>
    <name evidence="9" type="ORF">GCM10009547_13690</name>
</gene>
<dbReference type="EMBL" id="BAAAHE010000010">
    <property type="protein sequence ID" value="GAA0613062.1"/>
    <property type="molecule type" value="Genomic_DNA"/>
</dbReference>
<dbReference type="Pfam" id="PF00384">
    <property type="entry name" value="Molybdopterin"/>
    <property type="match status" value="1"/>
</dbReference>
<dbReference type="Proteomes" id="UP001500957">
    <property type="component" value="Unassembled WGS sequence"/>
</dbReference>
<feature type="domain" description="4Fe-4S Mo/W bis-MGD-type" evidence="8">
    <location>
        <begin position="1"/>
        <end position="57"/>
    </location>
</feature>
<dbReference type="InterPro" id="IPR006656">
    <property type="entry name" value="Mopterin_OxRdtase"/>
</dbReference>
<comment type="similarity">
    <text evidence="2">Belongs to the prokaryotic molybdopterin-containing oxidoreductase family.</text>
</comment>
<evidence type="ECO:0000313" key="9">
    <source>
        <dbReference type="EMBL" id="GAA0613062.1"/>
    </source>
</evidence>
<evidence type="ECO:0000256" key="4">
    <source>
        <dbReference type="ARBA" id="ARBA00022723"/>
    </source>
</evidence>
<dbReference type="SMART" id="SM00926">
    <property type="entry name" value="Molybdop_Fe4S4"/>
    <property type="match status" value="1"/>
</dbReference>
<keyword evidence="10" id="KW-1185">Reference proteome</keyword>
<organism evidence="9 10">
    <name type="scientific">Sporichthya brevicatena</name>
    <dbReference type="NCBI Taxonomy" id="171442"/>
    <lineage>
        <taxon>Bacteria</taxon>
        <taxon>Bacillati</taxon>
        <taxon>Actinomycetota</taxon>
        <taxon>Actinomycetes</taxon>
        <taxon>Sporichthyales</taxon>
        <taxon>Sporichthyaceae</taxon>
        <taxon>Sporichthya</taxon>
    </lineage>
</organism>
<dbReference type="PROSITE" id="PS51669">
    <property type="entry name" value="4FE4S_MOW_BIS_MGD"/>
    <property type="match status" value="1"/>
</dbReference>
<evidence type="ECO:0000313" key="10">
    <source>
        <dbReference type="Proteomes" id="UP001500957"/>
    </source>
</evidence>
<dbReference type="SUPFAM" id="SSF53706">
    <property type="entry name" value="Formate dehydrogenase/DMSO reductase, domains 1-3"/>
    <property type="match status" value="1"/>
</dbReference>
<comment type="cofactor">
    <cofactor evidence="1">
        <name>Mo-bis(molybdopterin guanine dinucleotide)</name>
        <dbReference type="ChEBI" id="CHEBI:60539"/>
    </cofactor>
</comment>
<comment type="caution">
    <text evidence="9">The sequence shown here is derived from an EMBL/GenBank/DDBJ whole genome shotgun (WGS) entry which is preliminary data.</text>
</comment>
<dbReference type="InterPro" id="IPR006655">
    <property type="entry name" value="Mopterin_OxRdtase_prok_CS"/>
</dbReference>
<sequence length="737" mass="80753">MGDHKFWCGVCEASCGLEATVEHGKLLEIRPDPTHPNSTGFACVKGIRWGDVLTDPDRVVEPLQRQSDGSFVPVSWETALDDIGRRLREVIRRHDRTSVGVAIGNPSGWNYGAFLVAFGMAAALRTKHFYTAGSVDINNYWVVGHTLYGHNLMTPFPDFDRQEFTLILGANPVVSHGSMMTVGRVRERLLGVTKRGGRVVVVDPRRTETAKLFEHVPIRPDTDAWLLAGMLRVILDEDRVDSGYLASLVNGVDFLRTLVADIDLDRAAAETGIVRETIETLARDFAAAGRACVYGRCGTSTGGFSTLTKYLIDVLNIVTGNLDRPGGTTFSRPMLDAELFTRLFKIDGYDRWRTRVDNFPEVLGTSPLATMPREITTPGPGQLRALVTVATNLATTSPNSPEMERALADLDLFVSLDPYLTETNRHAHYVLPPKLLLEREGFPLFGQLHYGVPNAQWTDELVTPPPGARDDWWILDQICKRIGLLPSPAPGAQLMGKLGLRLPPWVGVDVFMRLGPDGDLFGLRRRGISRKKLLRHNGAIQLADSAPTGMLPKRLRTRSKRIELAHDVYAREMQRLIARTAIVDEEHPLLLFTIRENRSQNSWLHNVPALLGDRVCVLRIHPDDAAARGISTGAEVAISSRWGRITATAAVTDEVMPGTVGLPPHFGHHGGWRTANGAGGGRYNDLVPNDPELMDVASGNARFNGIAVQATPVTLVTEPQPQASAEVGVQVAGSAGR</sequence>
<dbReference type="Pfam" id="PF01568">
    <property type="entry name" value="Molydop_binding"/>
    <property type="match status" value="1"/>
</dbReference>
<dbReference type="Pfam" id="PF04879">
    <property type="entry name" value="Molybdop_Fe4S4"/>
    <property type="match status" value="1"/>
</dbReference>
<evidence type="ECO:0000256" key="1">
    <source>
        <dbReference type="ARBA" id="ARBA00001942"/>
    </source>
</evidence>
<keyword evidence="6" id="KW-0408">Iron</keyword>
<dbReference type="PANTHER" id="PTHR43742:SF2">
    <property type="entry name" value="ASSIMILATORY NITRATE REDUCTASE CATALYTIC SUBUNIT"/>
    <property type="match status" value="1"/>
</dbReference>
<dbReference type="PANTHER" id="PTHR43742">
    <property type="entry name" value="TRIMETHYLAMINE-N-OXIDE REDUCTASE"/>
    <property type="match status" value="1"/>
</dbReference>
<evidence type="ECO:0000256" key="5">
    <source>
        <dbReference type="ARBA" id="ARBA00023002"/>
    </source>
</evidence>
<protein>
    <submittedName>
        <fullName evidence="9">Molybdopterin-dependent oxidoreductase</fullName>
    </submittedName>
</protein>
<evidence type="ECO:0000256" key="7">
    <source>
        <dbReference type="ARBA" id="ARBA00023014"/>
    </source>
</evidence>
<dbReference type="SUPFAM" id="SSF50692">
    <property type="entry name" value="ADC-like"/>
    <property type="match status" value="1"/>
</dbReference>
<dbReference type="InterPro" id="IPR006657">
    <property type="entry name" value="MoPterin_dinucl-bd_dom"/>
</dbReference>
<evidence type="ECO:0000259" key="8">
    <source>
        <dbReference type="PROSITE" id="PS51669"/>
    </source>
</evidence>
<dbReference type="InterPro" id="IPR006963">
    <property type="entry name" value="Mopterin_OxRdtase_4Fe-4S_dom"/>
</dbReference>
<dbReference type="Gene3D" id="3.40.50.740">
    <property type="match status" value="1"/>
</dbReference>
<keyword evidence="7" id="KW-0411">Iron-sulfur</keyword>